<dbReference type="Pfam" id="PF02913">
    <property type="entry name" value="FAD-oxidase_C"/>
    <property type="match status" value="1"/>
</dbReference>
<protein>
    <recommendedName>
        <fullName evidence="6">FAD-binding PCMH-type domain-containing protein</fullName>
    </recommendedName>
</protein>
<dbReference type="Gene3D" id="3.30.70.2740">
    <property type="match status" value="1"/>
</dbReference>
<evidence type="ECO:0000259" key="6">
    <source>
        <dbReference type="PROSITE" id="PS51387"/>
    </source>
</evidence>
<dbReference type="PANTHER" id="PTHR42934">
    <property type="entry name" value="GLYCOLATE OXIDASE SUBUNIT GLCD"/>
    <property type="match status" value="1"/>
</dbReference>
<feature type="domain" description="FAD-binding PCMH-type" evidence="6">
    <location>
        <begin position="58"/>
        <end position="237"/>
    </location>
</feature>
<dbReference type="FunFam" id="3.30.70.2740:FF:000001">
    <property type="entry name" value="D-lactate dehydrogenase mitochondrial"/>
    <property type="match status" value="1"/>
</dbReference>
<dbReference type="InterPro" id="IPR016169">
    <property type="entry name" value="FAD-bd_PCMH_sub2"/>
</dbReference>
<evidence type="ECO:0000313" key="8">
    <source>
        <dbReference type="Proteomes" id="UP000007969"/>
    </source>
</evidence>
<dbReference type="InterPro" id="IPR016171">
    <property type="entry name" value="Vanillyl_alc_oxidase_C-sub2"/>
</dbReference>
<evidence type="ECO:0000256" key="4">
    <source>
        <dbReference type="ARBA" id="ARBA00022827"/>
    </source>
</evidence>
<dbReference type="GO" id="GO:0016491">
    <property type="term" value="F:oxidoreductase activity"/>
    <property type="evidence" value="ECO:0007669"/>
    <property type="project" value="UniProtKB-KW"/>
</dbReference>
<dbReference type="Pfam" id="PF01565">
    <property type="entry name" value="FAD_binding_4"/>
    <property type="match status" value="1"/>
</dbReference>
<sequence length="478" mass="52580">MLNNKEEGIKMNTDLIKNSPEKVVENLKAIVGEDWVTSDLSKMQRYLYDETESLLRPEACKDCVVVKPASPEEISKILKYANKELLPVVVRGGGTGVVAGAIPTQPSIILSIERLNKVVEFDEKNIMITMEAGATLAQLLEVLSKNGKLFFPVHPGDEGAQVGGMVAANAGGTRAVKHGIMRNHVKALEVVLATGEIVTLGGKLLKNNMGYDLLQLMIGGEGTLGVITKVTLRLYAASKYNGTLLVSFNSQREACDAVPEILQEGITPLAIEYMDRVICEESAKQLGTKWPAVKGSVDLMFILDYASEEDLYSNSEKLVEICERHNSVDSIIAETEKEQRHLLEIRSNAYGPYKNNIADIMDVAVPPSSVPDFFDDVKRLTKEYDNKIVSLGHIGDGNIHNFIMGDNGKLPANYEELKEAIYKTAIKYGGTITAEHGTGKLRKKHMPLQFSKREIEIMEGIKKVFDPNGILNQGDMVD</sequence>
<dbReference type="Gene3D" id="1.10.45.10">
    <property type="entry name" value="Vanillyl-alcohol Oxidase, Chain A, domain 4"/>
    <property type="match status" value="1"/>
</dbReference>
<dbReference type="InterPro" id="IPR016167">
    <property type="entry name" value="FAD-bd_PCMH_sub1"/>
</dbReference>
<dbReference type="HOGENOM" id="CLU_017779_9_2_9"/>
<dbReference type="InterPro" id="IPR036318">
    <property type="entry name" value="FAD-bd_PCMH-like_sf"/>
</dbReference>
<dbReference type="AlphaFoldDB" id="B9DWR0"/>
<name>B9DWR0_CLOK1</name>
<dbReference type="InterPro" id="IPR006094">
    <property type="entry name" value="Oxid_FAD_bind_N"/>
</dbReference>
<dbReference type="GO" id="GO:0071949">
    <property type="term" value="F:FAD binding"/>
    <property type="evidence" value="ECO:0007669"/>
    <property type="project" value="InterPro"/>
</dbReference>
<dbReference type="EMBL" id="AP009049">
    <property type="protein sequence ID" value="BAH08153.1"/>
    <property type="molecule type" value="Genomic_DNA"/>
</dbReference>
<dbReference type="InterPro" id="IPR016164">
    <property type="entry name" value="FAD-linked_Oxase-like_C"/>
</dbReference>
<dbReference type="Proteomes" id="UP000007969">
    <property type="component" value="Chromosome"/>
</dbReference>
<dbReference type="InterPro" id="IPR051914">
    <property type="entry name" value="FAD-linked_OxidoTrans_Type4"/>
</dbReference>
<proteinExistence type="inferred from homology"/>
<keyword evidence="5" id="KW-0560">Oxidoreductase</keyword>
<keyword evidence="3" id="KW-0285">Flavoprotein</keyword>
<reference evidence="8" key="1">
    <citation type="submission" date="2005-09" db="EMBL/GenBank/DDBJ databases">
        <title>Complete genome sequence of Clostridium kluyveri and comparative genomics of Clostridia species.</title>
        <authorList>
            <person name="Inui M."/>
            <person name="Nonaka H."/>
            <person name="Shinoda Y."/>
            <person name="Ikenaga Y."/>
            <person name="Abe M."/>
            <person name="Naito K."/>
            <person name="Vertes A.A."/>
            <person name="Yukawa H."/>
        </authorList>
    </citation>
    <scope>NUCLEOTIDE SEQUENCE [LARGE SCALE GENOMIC DNA]</scope>
    <source>
        <strain evidence="8">NBRC 12016</strain>
    </source>
</reference>
<gene>
    <name evidence="7" type="ordered locus">CKR_3102</name>
</gene>
<dbReference type="Gene3D" id="3.30.43.10">
    <property type="entry name" value="Uridine Diphospho-n-acetylenolpyruvylglucosamine Reductase, domain 2"/>
    <property type="match status" value="1"/>
</dbReference>
<dbReference type="InterPro" id="IPR004113">
    <property type="entry name" value="FAD-bd_oxidored_4_C"/>
</dbReference>
<evidence type="ECO:0000256" key="3">
    <source>
        <dbReference type="ARBA" id="ARBA00022630"/>
    </source>
</evidence>
<dbReference type="Gene3D" id="3.30.465.10">
    <property type="match status" value="1"/>
</dbReference>
<dbReference type="PROSITE" id="PS51387">
    <property type="entry name" value="FAD_PCMH"/>
    <property type="match status" value="1"/>
</dbReference>
<dbReference type="PANTHER" id="PTHR42934:SF2">
    <property type="entry name" value="GLYCOLATE OXIDASE SUBUNIT GLCD"/>
    <property type="match status" value="1"/>
</dbReference>
<evidence type="ECO:0000313" key="7">
    <source>
        <dbReference type="EMBL" id="BAH08153.1"/>
    </source>
</evidence>
<comment type="similarity">
    <text evidence="2">Belongs to the FAD-binding oxidoreductase/transferase type 4 family.</text>
</comment>
<evidence type="ECO:0000256" key="2">
    <source>
        <dbReference type="ARBA" id="ARBA00008000"/>
    </source>
</evidence>
<organism evidence="7 8">
    <name type="scientific">Clostridium kluyveri (strain NBRC 12016)</name>
    <dbReference type="NCBI Taxonomy" id="583346"/>
    <lineage>
        <taxon>Bacteria</taxon>
        <taxon>Bacillati</taxon>
        <taxon>Bacillota</taxon>
        <taxon>Clostridia</taxon>
        <taxon>Eubacteriales</taxon>
        <taxon>Clostridiaceae</taxon>
        <taxon>Clostridium</taxon>
    </lineage>
</organism>
<comment type="cofactor">
    <cofactor evidence="1">
        <name>FAD</name>
        <dbReference type="ChEBI" id="CHEBI:57692"/>
    </cofactor>
</comment>
<evidence type="ECO:0000256" key="5">
    <source>
        <dbReference type="ARBA" id="ARBA00023002"/>
    </source>
</evidence>
<dbReference type="KEGG" id="ckr:CKR_3102"/>
<dbReference type="SUPFAM" id="SSF56176">
    <property type="entry name" value="FAD-binding/transporter-associated domain-like"/>
    <property type="match status" value="1"/>
</dbReference>
<accession>B9DWR0</accession>
<dbReference type="InterPro" id="IPR016166">
    <property type="entry name" value="FAD-bd_PCMH"/>
</dbReference>
<keyword evidence="4" id="KW-0274">FAD</keyword>
<evidence type="ECO:0000256" key="1">
    <source>
        <dbReference type="ARBA" id="ARBA00001974"/>
    </source>
</evidence>
<dbReference type="SUPFAM" id="SSF55103">
    <property type="entry name" value="FAD-linked oxidases, C-terminal domain"/>
    <property type="match status" value="1"/>
</dbReference>